<reference evidence="1" key="1">
    <citation type="submission" date="2016-10" db="EMBL/GenBank/DDBJ databases">
        <title>Sequence of Gallionella enrichment culture.</title>
        <authorList>
            <person name="Poehlein A."/>
            <person name="Muehling M."/>
            <person name="Daniel R."/>
        </authorList>
    </citation>
    <scope>NUCLEOTIDE SEQUENCE</scope>
</reference>
<sequence length="69" mass="7504">MFVQALQAGEGPAAEAEFAVVIVFENPAALLRGEAQQRAPALQAHHVAERILMRRRDVDQPRLALPFGG</sequence>
<dbReference type="EMBL" id="MLJW01002253">
    <property type="protein sequence ID" value="OIQ75167.1"/>
    <property type="molecule type" value="Genomic_DNA"/>
</dbReference>
<comment type="caution">
    <text evidence="1">The sequence shown here is derived from an EMBL/GenBank/DDBJ whole genome shotgun (WGS) entry which is preliminary data.</text>
</comment>
<evidence type="ECO:0000313" key="1">
    <source>
        <dbReference type="EMBL" id="OIQ75167.1"/>
    </source>
</evidence>
<organism evidence="1">
    <name type="scientific">mine drainage metagenome</name>
    <dbReference type="NCBI Taxonomy" id="410659"/>
    <lineage>
        <taxon>unclassified sequences</taxon>
        <taxon>metagenomes</taxon>
        <taxon>ecological metagenomes</taxon>
    </lineage>
</organism>
<proteinExistence type="predicted"/>
<name>A0A1J5Q5A2_9ZZZZ</name>
<gene>
    <name evidence="1" type="ORF">GALL_431670</name>
</gene>
<protein>
    <submittedName>
        <fullName evidence="1">Uncharacterized protein</fullName>
    </submittedName>
</protein>
<accession>A0A1J5Q5A2</accession>
<dbReference type="AlphaFoldDB" id="A0A1J5Q5A2"/>